<dbReference type="GO" id="GO:0004823">
    <property type="term" value="F:leucine-tRNA ligase activity"/>
    <property type="evidence" value="ECO:0007669"/>
    <property type="project" value="UniProtKB-EC"/>
</dbReference>
<evidence type="ECO:0000256" key="7">
    <source>
        <dbReference type="ARBA" id="ARBA00023146"/>
    </source>
</evidence>
<comment type="similarity">
    <text evidence="1">Belongs to the class-I aminoacyl-tRNA synthetase family.</text>
</comment>
<evidence type="ECO:0000313" key="11">
    <source>
        <dbReference type="EMBL" id="GAI02123.1"/>
    </source>
</evidence>
<feature type="domain" description="Aminoacyl-tRNA synthetase class Ia" evidence="9">
    <location>
        <begin position="12"/>
        <end position="133"/>
    </location>
</feature>
<dbReference type="Pfam" id="PF08264">
    <property type="entry name" value="Anticodon_1"/>
    <property type="match status" value="1"/>
</dbReference>
<dbReference type="InterPro" id="IPR002300">
    <property type="entry name" value="aa-tRNA-synth_Ia"/>
</dbReference>
<evidence type="ECO:0000259" key="9">
    <source>
        <dbReference type="Pfam" id="PF00133"/>
    </source>
</evidence>
<gene>
    <name evidence="11" type="ORF">S06H3_02661</name>
</gene>
<protein>
    <recommendedName>
        <fullName evidence="2">leucine--tRNA ligase</fullName>
        <ecNumber evidence="2">6.1.1.4</ecNumber>
    </recommendedName>
</protein>
<dbReference type="GO" id="GO:0006429">
    <property type="term" value="P:leucyl-tRNA aminoacylation"/>
    <property type="evidence" value="ECO:0007669"/>
    <property type="project" value="InterPro"/>
</dbReference>
<evidence type="ECO:0000256" key="6">
    <source>
        <dbReference type="ARBA" id="ARBA00022917"/>
    </source>
</evidence>
<dbReference type="GO" id="GO:0005524">
    <property type="term" value="F:ATP binding"/>
    <property type="evidence" value="ECO:0007669"/>
    <property type="project" value="UniProtKB-KW"/>
</dbReference>
<proteinExistence type="inferred from homology"/>
<dbReference type="PANTHER" id="PTHR43740:SF2">
    <property type="entry name" value="LEUCINE--TRNA LIGASE, MITOCHONDRIAL"/>
    <property type="match status" value="1"/>
</dbReference>
<keyword evidence="6" id="KW-0648">Protein biosynthesis</keyword>
<dbReference type="InterPro" id="IPR002302">
    <property type="entry name" value="Leu-tRNA-ligase"/>
</dbReference>
<dbReference type="FunFam" id="1.10.730.10:FF:000002">
    <property type="entry name" value="Leucine--tRNA ligase"/>
    <property type="match status" value="1"/>
</dbReference>
<dbReference type="GO" id="GO:0005829">
    <property type="term" value="C:cytosol"/>
    <property type="evidence" value="ECO:0007669"/>
    <property type="project" value="TreeGrafter"/>
</dbReference>
<evidence type="ECO:0000256" key="1">
    <source>
        <dbReference type="ARBA" id="ARBA00005594"/>
    </source>
</evidence>
<dbReference type="SUPFAM" id="SSF52374">
    <property type="entry name" value="Nucleotidylyl transferase"/>
    <property type="match status" value="1"/>
</dbReference>
<feature type="non-terminal residue" evidence="11">
    <location>
        <position position="1"/>
    </location>
</feature>
<evidence type="ECO:0000256" key="5">
    <source>
        <dbReference type="ARBA" id="ARBA00022840"/>
    </source>
</evidence>
<sequence length="369" mass="42450">FVNTTCPGCGGKAKRETDTMDTFVCSSWYFLRYCSPHNDDAAFDRNEVDYWMPVDQYIGGIEHAAMHLIYARFFIKVLYDKELIKFKEPFIKYFPHGVVNLGGQKMSKSKGNIVNPSEIYNRYGADTLRLYILFVGPADSPVDWNDSGVEGANRFLNRVWRLVVKNIELAGSSKWANSKTKVLKYPGKDIKDEFKNGKLSSLERELYRKLHQTIKKVTEDILVRFNFNTAISAIMELVNLMYKYQEEVTAGKKNVALVKEVTEKLLILLSPITPFIAEELWLKAGNERSIHKVPWLDYDHEIAREELVTIVFQVNGKLRDRIDLPVGTPPEEIERYALSSRKVKNFTEGKEIVKKIVVPNKLINIVVKN</sequence>
<dbReference type="CDD" id="cd07958">
    <property type="entry name" value="Anticodon_Ia_Leu_BEm"/>
    <property type="match status" value="1"/>
</dbReference>
<evidence type="ECO:0000259" key="10">
    <source>
        <dbReference type="Pfam" id="PF08264"/>
    </source>
</evidence>
<dbReference type="Pfam" id="PF00133">
    <property type="entry name" value="tRNA-synt_1"/>
    <property type="match status" value="1"/>
</dbReference>
<dbReference type="EC" id="6.1.1.4" evidence="2"/>
<dbReference type="SUPFAM" id="SSF47323">
    <property type="entry name" value="Anticodon-binding domain of a subclass of class I aminoacyl-tRNA synthetases"/>
    <property type="match status" value="1"/>
</dbReference>
<dbReference type="PANTHER" id="PTHR43740">
    <property type="entry name" value="LEUCYL-TRNA SYNTHETASE"/>
    <property type="match status" value="1"/>
</dbReference>
<dbReference type="EMBL" id="BARV01000795">
    <property type="protein sequence ID" value="GAI02123.1"/>
    <property type="molecule type" value="Genomic_DNA"/>
</dbReference>
<evidence type="ECO:0000256" key="3">
    <source>
        <dbReference type="ARBA" id="ARBA00022598"/>
    </source>
</evidence>
<feature type="domain" description="Methionyl/Valyl/Leucyl/Isoleucyl-tRNA synthetase anticodon-binding" evidence="10">
    <location>
        <begin position="204"/>
        <end position="331"/>
    </location>
</feature>
<dbReference type="InterPro" id="IPR009080">
    <property type="entry name" value="tRNAsynth_Ia_anticodon-bd"/>
</dbReference>
<organism evidence="11">
    <name type="scientific">marine sediment metagenome</name>
    <dbReference type="NCBI Taxonomy" id="412755"/>
    <lineage>
        <taxon>unclassified sequences</taxon>
        <taxon>metagenomes</taxon>
        <taxon>ecological metagenomes</taxon>
    </lineage>
</organism>
<evidence type="ECO:0000256" key="8">
    <source>
        <dbReference type="ARBA" id="ARBA00047469"/>
    </source>
</evidence>
<evidence type="ECO:0000256" key="2">
    <source>
        <dbReference type="ARBA" id="ARBA00013164"/>
    </source>
</evidence>
<keyword evidence="7" id="KW-0030">Aminoacyl-tRNA synthetase</keyword>
<dbReference type="PRINTS" id="PR00985">
    <property type="entry name" value="TRNASYNTHLEU"/>
</dbReference>
<reference evidence="11" key="1">
    <citation type="journal article" date="2014" name="Front. Microbiol.">
        <title>High frequency of phylogenetically diverse reductive dehalogenase-homologous genes in deep subseafloor sedimentary metagenomes.</title>
        <authorList>
            <person name="Kawai M."/>
            <person name="Futagami T."/>
            <person name="Toyoda A."/>
            <person name="Takaki Y."/>
            <person name="Nishi S."/>
            <person name="Hori S."/>
            <person name="Arai W."/>
            <person name="Tsubouchi T."/>
            <person name="Morono Y."/>
            <person name="Uchiyama I."/>
            <person name="Ito T."/>
            <person name="Fujiyama A."/>
            <person name="Inagaki F."/>
            <person name="Takami H."/>
        </authorList>
    </citation>
    <scope>NUCLEOTIDE SEQUENCE</scope>
    <source>
        <strain evidence="11">Expedition CK06-06</strain>
    </source>
</reference>
<dbReference type="InterPro" id="IPR014729">
    <property type="entry name" value="Rossmann-like_a/b/a_fold"/>
</dbReference>
<dbReference type="Gene3D" id="1.10.730.10">
    <property type="entry name" value="Isoleucyl-tRNA Synthetase, Domain 1"/>
    <property type="match status" value="1"/>
</dbReference>
<dbReference type="AlphaFoldDB" id="X1K6D8"/>
<comment type="catalytic activity">
    <reaction evidence="8">
        <text>tRNA(Leu) + L-leucine + ATP = L-leucyl-tRNA(Leu) + AMP + diphosphate</text>
        <dbReference type="Rhea" id="RHEA:11688"/>
        <dbReference type="Rhea" id="RHEA-COMP:9613"/>
        <dbReference type="Rhea" id="RHEA-COMP:9622"/>
        <dbReference type="ChEBI" id="CHEBI:30616"/>
        <dbReference type="ChEBI" id="CHEBI:33019"/>
        <dbReference type="ChEBI" id="CHEBI:57427"/>
        <dbReference type="ChEBI" id="CHEBI:78442"/>
        <dbReference type="ChEBI" id="CHEBI:78494"/>
        <dbReference type="ChEBI" id="CHEBI:456215"/>
        <dbReference type="EC" id="6.1.1.4"/>
    </reaction>
</comment>
<accession>X1K6D8</accession>
<dbReference type="InterPro" id="IPR013155">
    <property type="entry name" value="M/V/L/I-tRNA-synth_anticd-bd"/>
</dbReference>
<dbReference type="Gene3D" id="3.40.50.620">
    <property type="entry name" value="HUPs"/>
    <property type="match status" value="1"/>
</dbReference>
<name>X1K6D8_9ZZZZ</name>
<keyword evidence="4" id="KW-0547">Nucleotide-binding</keyword>
<dbReference type="Gene3D" id="3.10.20.590">
    <property type="match status" value="1"/>
</dbReference>
<evidence type="ECO:0000256" key="4">
    <source>
        <dbReference type="ARBA" id="ARBA00022741"/>
    </source>
</evidence>
<keyword evidence="5" id="KW-0067">ATP-binding</keyword>
<comment type="caution">
    <text evidence="11">The sequence shown here is derived from an EMBL/GenBank/DDBJ whole genome shotgun (WGS) entry which is preliminary data.</text>
</comment>
<keyword evidence="3" id="KW-0436">Ligase</keyword>